<dbReference type="EMBL" id="GBXM01076311">
    <property type="protein sequence ID" value="JAH32266.1"/>
    <property type="molecule type" value="Transcribed_RNA"/>
</dbReference>
<dbReference type="AlphaFoldDB" id="A0A0E9R5Q3"/>
<protein>
    <submittedName>
        <fullName evidence="2">Uncharacterized protein</fullName>
    </submittedName>
</protein>
<proteinExistence type="predicted"/>
<name>A0A0E9R5Q3_ANGAN</name>
<feature type="region of interest" description="Disordered" evidence="1">
    <location>
        <begin position="80"/>
        <end position="135"/>
    </location>
</feature>
<feature type="compositionally biased region" description="Basic and acidic residues" evidence="1">
    <location>
        <begin position="103"/>
        <end position="112"/>
    </location>
</feature>
<evidence type="ECO:0000256" key="1">
    <source>
        <dbReference type="SAM" id="MobiDB-lite"/>
    </source>
</evidence>
<dbReference type="EMBL" id="GBXM01074272">
    <property type="protein sequence ID" value="JAH34305.1"/>
    <property type="molecule type" value="Transcribed_RNA"/>
</dbReference>
<reference evidence="2" key="1">
    <citation type="submission" date="2014-11" db="EMBL/GenBank/DDBJ databases">
        <authorList>
            <person name="Amaro Gonzalez C."/>
        </authorList>
    </citation>
    <scope>NUCLEOTIDE SEQUENCE</scope>
</reference>
<dbReference type="EMBL" id="GBXM01061104">
    <property type="protein sequence ID" value="JAH47473.1"/>
    <property type="molecule type" value="Transcribed_RNA"/>
</dbReference>
<evidence type="ECO:0000313" key="2">
    <source>
        <dbReference type="EMBL" id="JAH23775.1"/>
    </source>
</evidence>
<sequence length="135" mass="14240">MQPRVLLAVSQTLETHTQGLLQLLCYGEQSSPPGKEVPGLQREMHFPQSGQGLCHQPGEQGLLDQRSAAGEVLNVCHRRLQDSGPGSQGAGLLMRVQLLQPGHGEDGRDGAADRGPGSPHQRPPDPPGGDAAPVH</sequence>
<reference evidence="2" key="2">
    <citation type="journal article" date="2015" name="Fish Shellfish Immunol.">
        <title>Early steps in the European eel (Anguilla anguilla)-Vibrio vulnificus interaction in the gills: Role of the RtxA13 toxin.</title>
        <authorList>
            <person name="Callol A."/>
            <person name="Pajuelo D."/>
            <person name="Ebbesson L."/>
            <person name="Teles M."/>
            <person name="MacKenzie S."/>
            <person name="Amaro C."/>
        </authorList>
    </citation>
    <scope>NUCLEOTIDE SEQUENCE</scope>
</reference>
<dbReference type="EMBL" id="GBXM01084802">
    <property type="protein sequence ID" value="JAH23775.1"/>
    <property type="molecule type" value="Transcribed_RNA"/>
</dbReference>
<dbReference type="EMBL" id="GBXM01085453">
    <property type="protein sequence ID" value="JAH23124.1"/>
    <property type="molecule type" value="Transcribed_RNA"/>
</dbReference>
<organism evidence="2">
    <name type="scientific">Anguilla anguilla</name>
    <name type="common">European freshwater eel</name>
    <name type="synonym">Muraena anguilla</name>
    <dbReference type="NCBI Taxonomy" id="7936"/>
    <lineage>
        <taxon>Eukaryota</taxon>
        <taxon>Metazoa</taxon>
        <taxon>Chordata</taxon>
        <taxon>Craniata</taxon>
        <taxon>Vertebrata</taxon>
        <taxon>Euteleostomi</taxon>
        <taxon>Actinopterygii</taxon>
        <taxon>Neopterygii</taxon>
        <taxon>Teleostei</taxon>
        <taxon>Anguilliformes</taxon>
        <taxon>Anguillidae</taxon>
        <taxon>Anguilla</taxon>
    </lineage>
</organism>
<accession>A0A0E9R5Q3</accession>